<feature type="compositionally biased region" description="Basic and acidic residues" evidence="4">
    <location>
        <begin position="149"/>
        <end position="158"/>
    </location>
</feature>
<feature type="region of interest" description="Disordered" evidence="4">
    <location>
        <begin position="1048"/>
        <end position="1069"/>
    </location>
</feature>
<evidence type="ECO:0000256" key="4">
    <source>
        <dbReference type="SAM" id="MobiDB-lite"/>
    </source>
</evidence>
<dbReference type="EMBL" id="JH767566">
    <property type="protein sequence ID" value="EON64096.1"/>
    <property type="molecule type" value="Genomic_DNA"/>
</dbReference>
<organism evidence="5 6">
    <name type="scientific">Coniosporium apollinis (strain CBS 100218)</name>
    <name type="common">Rock-inhabiting black yeast</name>
    <dbReference type="NCBI Taxonomy" id="1168221"/>
    <lineage>
        <taxon>Eukaryota</taxon>
        <taxon>Fungi</taxon>
        <taxon>Dikarya</taxon>
        <taxon>Ascomycota</taxon>
        <taxon>Pezizomycotina</taxon>
        <taxon>Dothideomycetes</taxon>
        <taxon>Dothideomycetes incertae sedis</taxon>
        <taxon>Coniosporium</taxon>
    </lineage>
</organism>
<dbReference type="PANTHER" id="PTHR45690:SF19">
    <property type="entry name" value="NACHT, LRR AND PYD DOMAINS-CONTAINING PROTEIN 3"/>
    <property type="match status" value="1"/>
</dbReference>
<feature type="compositionally biased region" description="Polar residues" evidence="4">
    <location>
        <begin position="1013"/>
        <end position="1028"/>
    </location>
</feature>
<feature type="compositionally biased region" description="Polar residues" evidence="4">
    <location>
        <begin position="926"/>
        <end position="942"/>
    </location>
</feature>
<feature type="compositionally biased region" description="Basic and acidic residues" evidence="4">
    <location>
        <begin position="49"/>
        <end position="61"/>
    </location>
</feature>
<evidence type="ECO:0000313" key="6">
    <source>
        <dbReference type="Proteomes" id="UP000016924"/>
    </source>
</evidence>
<feature type="region of interest" description="Disordered" evidence="4">
    <location>
        <begin position="1"/>
        <end position="197"/>
    </location>
</feature>
<dbReference type="STRING" id="1168221.R7YR49"/>
<evidence type="ECO:0008006" key="7">
    <source>
        <dbReference type="Google" id="ProtNLM"/>
    </source>
</evidence>
<dbReference type="OrthoDB" id="8436363at2759"/>
<dbReference type="Gene3D" id="3.80.10.10">
    <property type="entry name" value="Ribonuclease Inhibitor"/>
    <property type="match status" value="1"/>
</dbReference>
<feature type="region of interest" description="Disordered" evidence="4">
    <location>
        <begin position="924"/>
        <end position="945"/>
    </location>
</feature>
<feature type="region of interest" description="Disordered" evidence="4">
    <location>
        <begin position="1007"/>
        <end position="1028"/>
    </location>
</feature>
<evidence type="ECO:0000256" key="1">
    <source>
        <dbReference type="ARBA" id="ARBA00004496"/>
    </source>
</evidence>
<dbReference type="InterPro" id="IPR050637">
    <property type="entry name" value="NLRP_innate_immun_reg"/>
</dbReference>
<sequence>MEGIHGVDVSWLHHTNKDHHHRFQAPSSPGLPRDAPPPTSSHGGLPTPRIEESIDPLEKDPQNGAPPQVQEPPKPQPEKSETPVTPPRSGPRRPSLLARGNSDKASSGASPGSGKPMSRRNSWLTGLTSKFSSSQTPQQSSGANGSQDAKTKPDDKPLSVKFTGPKYLSPARTDAAAQAESTEPYVPAPPKGSSSSFLSTAFRRLSSSGGQGGLPKAIPNGGMCPRKVMNVDPNRQRCLVPELDQSKLRRVAFCVDVEIAGGPRYKEDEDDETDAAEKKQKTKDMKLKEKGEGAALKNPQAVAEEKDKAGVVEVSKEVVGTENAPNPEGTVIDGGKSTKKKEKKKRSEAERKERKEKKRKKAEESGSLPLELTRNSDESSAQPTPLPSGVTTPKPQDKPTTDPLRIYRRCCQLRESPILKRITEQLGATTDCAMAEPGVVSSLDLTGSRMQLADVVTLSDWLAVVPVKRLILEDSDLTDEGIRVILAGLLAAKAPEFSKGRVNYSNGRAKNSKVEDRSGVIEKLNLKNNPRVSRDGWKHISLFLYMCKSIKAIDVSMIPFPDTRSSDLASGNNASESTDTAEIFCKALSERLAGSHLEELLMAECCLSSQHIRKIIDGITMSGLKRLSLAGNSIDDEGLAHVVRYVHSGVCHGLDLGGNNLRGRLRPLCEAMSQSCPLWALCLADCSLLPDCLKILFPALVKLPDFRFLDLSHNRDIFASQPSALSTLRMYLPRLQGLKRLHLMDVSMSPAQAIGFAEVLPESPHLAHLNIMENPELSRLASATDEAGQEEACALYASLMAAARVSDSIICIDIDVPSQQTSEVVKALAKQVVAYCLRNMERFTTAEAIKTADTETAKRLSVDKEVEVPDVLFHLVGHVEGNHENHDDDEPAPDDDYIVGGTGVVKALSYCLSEKAADLRRASLPRSGTTTPRNHVLQTETGQAKARNMSKHLLDSARKIRARLQPALAREARTGDDMAYRRLLFLDNTLQGMIQRFEDEYPETRLPALPTKAPTQPSDAATAYSASPTDSLVSASELANSLTSVGTDTIPSALNHPDSDLSDDDHSFRDRHNSDVSLAAKALSNEEGRIHRLGQRVRRDILHAHGSGGSGSASNEQPEPPHLAALRDKFEALTGPEIREEVAREGWEETARKLSANAEELARLERERPEEFAAFREAQWAAQVNTQQSGLGFR</sequence>
<feature type="compositionally biased region" description="Basic residues" evidence="4">
    <location>
        <begin position="14"/>
        <end position="23"/>
    </location>
</feature>
<dbReference type="GO" id="GO:0005737">
    <property type="term" value="C:cytoplasm"/>
    <property type="evidence" value="ECO:0007669"/>
    <property type="project" value="UniProtKB-SubCell"/>
</dbReference>
<feature type="compositionally biased region" description="Basic and acidic residues" evidence="4">
    <location>
        <begin position="303"/>
        <end position="316"/>
    </location>
</feature>
<keyword evidence="2" id="KW-0963">Cytoplasm</keyword>
<evidence type="ECO:0000256" key="3">
    <source>
        <dbReference type="ARBA" id="ARBA00022737"/>
    </source>
</evidence>
<feature type="compositionally biased region" description="Low complexity" evidence="4">
    <location>
        <begin position="92"/>
        <end position="116"/>
    </location>
</feature>
<dbReference type="eggNOG" id="ENOG502QYHN">
    <property type="taxonomic scope" value="Eukaryota"/>
</dbReference>
<feature type="compositionally biased region" description="Basic and acidic residues" evidence="4">
    <location>
        <begin position="275"/>
        <end position="292"/>
    </location>
</feature>
<dbReference type="InterPro" id="IPR032675">
    <property type="entry name" value="LRR_dom_sf"/>
</dbReference>
<feature type="compositionally biased region" description="Polar residues" evidence="4">
    <location>
        <begin position="119"/>
        <end position="148"/>
    </location>
</feature>
<dbReference type="GeneID" id="19900637"/>
<accession>R7YR49</accession>
<dbReference type="PANTHER" id="PTHR45690">
    <property type="entry name" value="NACHT, LRR AND PYD DOMAINS-CONTAINING PROTEIN 12"/>
    <property type="match status" value="1"/>
</dbReference>
<dbReference type="HOGENOM" id="CLU_004016_0_0_1"/>
<dbReference type="SUPFAM" id="SSF52047">
    <property type="entry name" value="RNI-like"/>
    <property type="match status" value="1"/>
</dbReference>
<keyword evidence="3" id="KW-0677">Repeat</keyword>
<gene>
    <name evidence="5" type="ORF">W97_03326</name>
</gene>
<evidence type="ECO:0000256" key="2">
    <source>
        <dbReference type="ARBA" id="ARBA00022490"/>
    </source>
</evidence>
<dbReference type="OMA" id="ECPSLCH"/>
<dbReference type="AlphaFoldDB" id="R7YR49"/>
<protein>
    <recommendedName>
        <fullName evidence="7">RNI-like protein</fullName>
    </recommendedName>
</protein>
<proteinExistence type="predicted"/>
<name>R7YR49_CONA1</name>
<dbReference type="RefSeq" id="XP_007779413.1">
    <property type="nucleotide sequence ID" value="XM_007781223.1"/>
</dbReference>
<reference evidence="6" key="1">
    <citation type="submission" date="2012-06" db="EMBL/GenBank/DDBJ databases">
        <title>The genome sequence of Coniosporium apollinis CBS 100218.</title>
        <authorList>
            <consortium name="The Broad Institute Genome Sequencing Platform"/>
            <person name="Cuomo C."/>
            <person name="Gorbushina A."/>
            <person name="Noack S."/>
            <person name="Walker B."/>
            <person name="Young S.K."/>
            <person name="Zeng Q."/>
            <person name="Gargeya S."/>
            <person name="Fitzgerald M."/>
            <person name="Haas B."/>
            <person name="Abouelleil A."/>
            <person name="Alvarado L."/>
            <person name="Arachchi H.M."/>
            <person name="Berlin A.M."/>
            <person name="Chapman S.B."/>
            <person name="Goldberg J."/>
            <person name="Griggs A."/>
            <person name="Gujja S."/>
            <person name="Hansen M."/>
            <person name="Howarth C."/>
            <person name="Imamovic A."/>
            <person name="Larimer J."/>
            <person name="McCowan C."/>
            <person name="Montmayeur A."/>
            <person name="Murphy C."/>
            <person name="Neiman D."/>
            <person name="Pearson M."/>
            <person name="Priest M."/>
            <person name="Roberts A."/>
            <person name="Saif S."/>
            <person name="Shea T."/>
            <person name="Sisk P."/>
            <person name="Sykes S."/>
            <person name="Wortman J."/>
            <person name="Nusbaum C."/>
            <person name="Birren B."/>
        </authorList>
    </citation>
    <scope>NUCLEOTIDE SEQUENCE [LARGE SCALE GENOMIC DNA]</scope>
    <source>
        <strain evidence="6">CBS 100218</strain>
    </source>
</reference>
<dbReference type="Proteomes" id="UP000016924">
    <property type="component" value="Unassembled WGS sequence"/>
</dbReference>
<evidence type="ECO:0000313" key="5">
    <source>
        <dbReference type="EMBL" id="EON64096.1"/>
    </source>
</evidence>
<comment type="subcellular location">
    <subcellularLocation>
        <location evidence="1">Cytoplasm</location>
    </subcellularLocation>
</comment>
<feature type="region of interest" description="Disordered" evidence="4">
    <location>
        <begin position="262"/>
        <end position="405"/>
    </location>
</feature>
<keyword evidence="6" id="KW-1185">Reference proteome</keyword>